<reference evidence="10 11" key="2">
    <citation type="submission" date="2019-12" db="EMBL/GenBank/DDBJ databases">
        <title>Erwinia sp. nov., isolated from droppings of birds in the Qinghai-Tiebt plateau of China.</title>
        <authorList>
            <person name="Ge Y."/>
        </authorList>
    </citation>
    <scope>NUCLEOTIDE SEQUENCE [LARGE SCALE GENOMIC DNA]</scope>
    <source>
        <strain evidence="10 11">J780</strain>
    </source>
</reference>
<keyword evidence="4 10" id="KW-0067">ATP-binding</keyword>
<keyword evidence="3" id="KW-0547">Nucleotide-binding</keyword>
<evidence type="ECO:0000256" key="7">
    <source>
        <dbReference type="SAM" id="MobiDB-lite"/>
    </source>
</evidence>
<feature type="compositionally biased region" description="Basic and acidic residues" evidence="7">
    <location>
        <begin position="542"/>
        <end position="553"/>
    </location>
</feature>
<dbReference type="FunFam" id="3.40.50.300:FF:002053">
    <property type="entry name" value="ABC transporter ATP-binding protein"/>
    <property type="match status" value="1"/>
</dbReference>
<evidence type="ECO:0000313" key="10">
    <source>
        <dbReference type="EMBL" id="QGU86021.1"/>
    </source>
</evidence>
<dbReference type="KEGG" id="erwi:GN242_01695"/>
<organism evidence="10 11">
    <name type="scientific">Erwinia sorbitola</name>
    <dbReference type="NCBI Taxonomy" id="2681984"/>
    <lineage>
        <taxon>Bacteria</taxon>
        <taxon>Pseudomonadati</taxon>
        <taxon>Pseudomonadota</taxon>
        <taxon>Gammaproteobacteria</taxon>
        <taxon>Enterobacterales</taxon>
        <taxon>Erwiniaceae</taxon>
        <taxon>Erwinia</taxon>
    </lineage>
</organism>
<feature type="region of interest" description="Disordered" evidence="7">
    <location>
        <begin position="521"/>
        <end position="559"/>
    </location>
</feature>
<evidence type="ECO:0000256" key="5">
    <source>
        <dbReference type="ARBA" id="ARBA00061571"/>
    </source>
</evidence>
<dbReference type="NCBIfam" id="NF007921">
    <property type="entry name" value="PRK10636.1"/>
    <property type="match status" value="1"/>
</dbReference>
<feature type="domain" description="ABC transporter" evidence="8">
    <location>
        <begin position="2"/>
        <end position="246"/>
    </location>
</feature>
<dbReference type="PANTHER" id="PTHR19211:SF14">
    <property type="entry name" value="ATP-BINDING CASSETTE SUB-FAMILY F MEMBER 1"/>
    <property type="match status" value="1"/>
</dbReference>
<evidence type="ECO:0000256" key="3">
    <source>
        <dbReference type="ARBA" id="ARBA00022741"/>
    </source>
</evidence>
<feature type="domain" description="ABC transporter" evidence="8">
    <location>
        <begin position="313"/>
        <end position="527"/>
    </location>
</feature>
<evidence type="ECO:0000259" key="8">
    <source>
        <dbReference type="PROSITE" id="PS50893"/>
    </source>
</evidence>
<dbReference type="Gene3D" id="3.40.50.300">
    <property type="entry name" value="P-loop containing nucleotide triphosphate hydrolases"/>
    <property type="match status" value="2"/>
</dbReference>
<dbReference type="InterPro" id="IPR032781">
    <property type="entry name" value="ABC_tran_Xtn"/>
</dbReference>
<dbReference type="SUPFAM" id="SSF52540">
    <property type="entry name" value="P-loop containing nucleoside triphosphate hydrolases"/>
    <property type="match status" value="2"/>
</dbReference>
<evidence type="ECO:0000256" key="2">
    <source>
        <dbReference type="ARBA" id="ARBA00022737"/>
    </source>
</evidence>
<dbReference type="EMBL" id="CP046509">
    <property type="protein sequence ID" value="QGU86021.1"/>
    <property type="molecule type" value="Genomic_DNA"/>
</dbReference>
<protein>
    <recommendedName>
        <fullName evidence="6">Probable ATP-binding protein YheS</fullName>
    </recommendedName>
</protein>
<comment type="similarity">
    <text evidence="5">Belongs to the ABC transporter superfamily. ABCF family. YheS subfamily.</text>
</comment>
<dbReference type="CDD" id="cd03221">
    <property type="entry name" value="ABCF_EF-3"/>
    <property type="match status" value="2"/>
</dbReference>
<gene>
    <name evidence="9" type="ORF">GK011_19770</name>
    <name evidence="10" type="ORF">GN242_01695</name>
</gene>
<dbReference type="AlphaFoldDB" id="A0A6I6EHJ8"/>
<dbReference type="Proteomes" id="UP000480164">
    <property type="component" value="Unassembled WGS sequence"/>
</dbReference>
<dbReference type="Pfam" id="PF00005">
    <property type="entry name" value="ABC_tran"/>
    <property type="match status" value="2"/>
</dbReference>
<name>A0A6I6EHJ8_9GAMM</name>
<evidence type="ECO:0000256" key="4">
    <source>
        <dbReference type="ARBA" id="ARBA00022840"/>
    </source>
</evidence>
<dbReference type="InterPro" id="IPR050611">
    <property type="entry name" value="ABCF"/>
</dbReference>
<evidence type="ECO:0000313" key="12">
    <source>
        <dbReference type="Proteomes" id="UP000480164"/>
    </source>
</evidence>
<accession>A0A6L6GTN9</accession>
<comment type="similarity">
    <text evidence="1">Belongs to the ABC transporter superfamily. Drug exporter-2 (TC 3.A.1.117) family.</text>
</comment>
<dbReference type="Proteomes" id="UP000424752">
    <property type="component" value="Chromosome"/>
</dbReference>
<evidence type="ECO:0000256" key="1">
    <source>
        <dbReference type="ARBA" id="ARBA00006526"/>
    </source>
</evidence>
<dbReference type="InterPro" id="IPR003439">
    <property type="entry name" value="ABC_transporter-like_ATP-bd"/>
</dbReference>
<dbReference type="InterPro" id="IPR003593">
    <property type="entry name" value="AAA+_ATPase"/>
</dbReference>
<proteinExistence type="inferred from homology"/>
<evidence type="ECO:0000313" key="9">
    <source>
        <dbReference type="EMBL" id="MTD29178.1"/>
    </source>
</evidence>
<dbReference type="EMBL" id="WLZX01000012">
    <property type="protein sequence ID" value="MTD29178.1"/>
    <property type="molecule type" value="Genomic_DNA"/>
</dbReference>
<sequence length="633" mass="70932">MIVFSSLQIRRGVRVLLDNASATINPGQKVGLVGKNGCGKSTLLALLKNEISADAGSFSYPGSWSLAWVNQETPALDVPAIEYVIDGDREFRQLESELAHANQINDGHAIATLHGKLDAVQAWTIQSRAASLLDGLGFTQEQLQRPVSDFSGGWRMRLNLAQALICRSDLLLLDEPTNHLDLDAVIWLERWLKSYTGTLILISHDRDFLDPVIDKILHIEQESIFEYTGNYSSFEIQRATKLAQQQSMFEHQQQKVAHLQSFIDRFKAKATKAKQAQSRIKMLERMEKIAPAHVDNPFTFSFREPESLPNPLLKMEKVSAGYGDRKILNSIKLNLVPGSRIGLLGRNGAGKSTLIKLLAGELAPLQGDIGLAKGIKLGYFAQHQLEFLRADESPLQHLVRLAPKVLEQQLRDYLGGFGFQGDKVSEETRRFSGGEKARLVLALVVWQRPNLLLLDEPTNHLDLDMRQALTEALIDFEGALVVVSHDRHLLRSTTDDLYLVHDGKVEAFEGDLDDYQQWLSDQQRQASADAAPKTDGANSAQARKDQKRRDAELRAQTQPLRKQIEKLEKQMEKHHAQLADAEEKLSDTAIYEQSRKADLTAALQQQATAKSALEECEMEWLEAQEELESLMNA</sequence>
<dbReference type="InterPro" id="IPR017871">
    <property type="entry name" value="ABC_transporter-like_CS"/>
</dbReference>
<evidence type="ECO:0000313" key="11">
    <source>
        <dbReference type="Proteomes" id="UP000424752"/>
    </source>
</evidence>
<dbReference type="PROSITE" id="PS50893">
    <property type="entry name" value="ABC_TRANSPORTER_2"/>
    <property type="match status" value="2"/>
</dbReference>
<dbReference type="SMART" id="SM00382">
    <property type="entry name" value="AAA"/>
    <property type="match status" value="2"/>
</dbReference>
<dbReference type="GO" id="GO:0016887">
    <property type="term" value="F:ATP hydrolysis activity"/>
    <property type="evidence" value="ECO:0007669"/>
    <property type="project" value="InterPro"/>
</dbReference>
<keyword evidence="12" id="KW-1185">Reference proteome</keyword>
<dbReference type="PANTHER" id="PTHR19211">
    <property type="entry name" value="ATP-BINDING TRANSPORT PROTEIN-RELATED"/>
    <property type="match status" value="1"/>
</dbReference>
<evidence type="ECO:0000256" key="6">
    <source>
        <dbReference type="ARBA" id="ARBA00069073"/>
    </source>
</evidence>
<dbReference type="Pfam" id="PF12848">
    <property type="entry name" value="ABC_tran_Xtn"/>
    <property type="match status" value="1"/>
</dbReference>
<dbReference type="FunFam" id="3.40.50.300:FF:000011">
    <property type="entry name" value="Putative ABC transporter ATP-binding component"/>
    <property type="match status" value="1"/>
</dbReference>
<reference evidence="9 12" key="1">
    <citation type="submission" date="2019-11" db="EMBL/GenBank/DDBJ databases">
        <title>Erwinia sp. nov., isolated from feces of birds in Tibet plateau of China.</title>
        <authorList>
            <person name="Ge Y."/>
        </authorList>
    </citation>
    <scope>NUCLEOTIDE SEQUENCE [LARGE SCALE GENOMIC DNA]</scope>
    <source>
        <strain evidence="9 12">J316</strain>
    </source>
</reference>
<dbReference type="GO" id="GO:0005524">
    <property type="term" value="F:ATP binding"/>
    <property type="evidence" value="ECO:0007669"/>
    <property type="project" value="UniProtKB-KW"/>
</dbReference>
<dbReference type="PROSITE" id="PS00211">
    <property type="entry name" value="ABC_TRANSPORTER_1"/>
    <property type="match status" value="2"/>
</dbReference>
<keyword evidence="2" id="KW-0677">Repeat</keyword>
<dbReference type="InterPro" id="IPR027417">
    <property type="entry name" value="P-loop_NTPase"/>
</dbReference>
<dbReference type="RefSeq" id="WP_154754411.1">
    <property type="nucleotide sequence ID" value="NZ_CP046509.1"/>
</dbReference>
<accession>A0A6I6EHJ8</accession>
<feature type="compositionally biased region" description="Low complexity" evidence="7">
    <location>
        <begin position="521"/>
        <end position="531"/>
    </location>
</feature>